<reference evidence="1" key="2">
    <citation type="journal article" date="2020" name="Nat. Commun.">
        <title>Large-scale genome sequencing of mycorrhizal fungi provides insights into the early evolution of symbiotic traits.</title>
        <authorList>
            <person name="Miyauchi S."/>
            <person name="Kiss E."/>
            <person name="Kuo A."/>
            <person name="Drula E."/>
            <person name="Kohler A."/>
            <person name="Sanchez-Garcia M."/>
            <person name="Morin E."/>
            <person name="Andreopoulos B."/>
            <person name="Barry K.W."/>
            <person name="Bonito G."/>
            <person name="Buee M."/>
            <person name="Carver A."/>
            <person name="Chen C."/>
            <person name="Cichocki N."/>
            <person name="Clum A."/>
            <person name="Culley D."/>
            <person name="Crous P.W."/>
            <person name="Fauchery L."/>
            <person name="Girlanda M."/>
            <person name="Hayes R.D."/>
            <person name="Keri Z."/>
            <person name="LaButti K."/>
            <person name="Lipzen A."/>
            <person name="Lombard V."/>
            <person name="Magnuson J."/>
            <person name="Maillard F."/>
            <person name="Murat C."/>
            <person name="Nolan M."/>
            <person name="Ohm R.A."/>
            <person name="Pangilinan J."/>
            <person name="Pereira M.F."/>
            <person name="Perotto S."/>
            <person name="Peter M."/>
            <person name="Pfister S."/>
            <person name="Riley R."/>
            <person name="Sitrit Y."/>
            <person name="Stielow J.B."/>
            <person name="Szollosi G."/>
            <person name="Zifcakova L."/>
            <person name="Stursova M."/>
            <person name="Spatafora J.W."/>
            <person name="Tedersoo L."/>
            <person name="Vaario L.M."/>
            <person name="Yamada A."/>
            <person name="Yan M."/>
            <person name="Wang P."/>
            <person name="Xu J."/>
            <person name="Bruns T."/>
            <person name="Baldrian P."/>
            <person name="Vilgalys R."/>
            <person name="Dunand C."/>
            <person name="Henrissat B."/>
            <person name="Grigoriev I.V."/>
            <person name="Hibbett D."/>
            <person name="Nagy L.G."/>
            <person name="Martin F.M."/>
        </authorList>
    </citation>
    <scope>NUCLEOTIDE SEQUENCE</scope>
    <source>
        <strain evidence="1">P2</strain>
    </source>
</reference>
<organism evidence="1 2">
    <name type="scientific">Thelephora ganbajun</name>
    <name type="common">Ganba fungus</name>
    <dbReference type="NCBI Taxonomy" id="370292"/>
    <lineage>
        <taxon>Eukaryota</taxon>
        <taxon>Fungi</taxon>
        <taxon>Dikarya</taxon>
        <taxon>Basidiomycota</taxon>
        <taxon>Agaricomycotina</taxon>
        <taxon>Agaricomycetes</taxon>
        <taxon>Thelephorales</taxon>
        <taxon>Thelephoraceae</taxon>
        <taxon>Thelephora</taxon>
    </lineage>
</organism>
<keyword evidence="2" id="KW-1185">Reference proteome</keyword>
<gene>
    <name evidence="1" type="ORF">BDM02DRAFT_2285969</name>
</gene>
<reference evidence="1" key="1">
    <citation type="submission" date="2019-10" db="EMBL/GenBank/DDBJ databases">
        <authorList>
            <consortium name="DOE Joint Genome Institute"/>
            <person name="Kuo A."/>
            <person name="Miyauchi S."/>
            <person name="Kiss E."/>
            <person name="Drula E."/>
            <person name="Kohler A."/>
            <person name="Sanchez-Garcia M."/>
            <person name="Andreopoulos B."/>
            <person name="Barry K.W."/>
            <person name="Bonito G."/>
            <person name="Buee M."/>
            <person name="Carver A."/>
            <person name="Chen C."/>
            <person name="Cichocki N."/>
            <person name="Clum A."/>
            <person name="Culley D."/>
            <person name="Crous P.W."/>
            <person name="Fauchery L."/>
            <person name="Girlanda M."/>
            <person name="Hayes R."/>
            <person name="Keri Z."/>
            <person name="Labutti K."/>
            <person name="Lipzen A."/>
            <person name="Lombard V."/>
            <person name="Magnuson J."/>
            <person name="Maillard F."/>
            <person name="Morin E."/>
            <person name="Murat C."/>
            <person name="Nolan M."/>
            <person name="Ohm R."/>
            <person name="Pangilinan J."/>
            <person name="Pereira M."/>
            <person name="Perotto S."/>
            <person name="Peter M."/>
            <person name="Riley R."/>
            <person name="Sitrit Y."/>
            <person name="Stielow B."/>
            <person name="Szollosi G."/>
            <person name="Zifcakova L."/>
            <person name="Stursova M."/>
            <person name="Spatafora J.W."/>
            <person name="Tedersoo L."/>
            <person name="Vaario L.-M."/>
            <person name="Yamada A."/>
            <person name="Yan M."/>
            <person name="Wang P."/>
            <person name="Xu J."/>
            <person name="Bruns T."/>
            <person name="Baldrian P."/>
            <person name="Vilgalys R."/>
            <person name="Henrissat B."/>
            <person name="Grigoriev I.V."/>
            <person name="Hibbett D."/>
            <person name="Nagy L.G."/>
            <person name="Martin F.M."/>
        </authorList>
    </citation>
    <scope>NUCLEOTIDE SEQUENCE</scope>
    <source>
        <strain evidence="1">P2</strain>
    </source>
</reference>
<name>A0ACB6ZF22_THEGA</name>
<accession>A0ACB6ZF22</accession>
<dbReference type="Proteomes" id="UP000886501">
    <property type="component" value="Unassembled WGS sequence"/>
</dbReference>
<evidence type="ECO:0000313" key="2">
    <source>
        <dbReference type="Proteomes" id="UP000886501"/>
    </source>
</evidence>
<protein>
    <submittedName>
        <fullName evidence="1">Uncharacterized protein</fullName>
    </submittedName>
</protein>
<evidence type="ECO:0000313" key="1">
    <source>
        <dbReference type="EMBL" id="KAF9648355.1"/>
    </source>
</evidence>
<dbReference type="EMBL" id="MU118015">
    <property type="protein sequence ID" value="KAF9648355.1"/>
    <property type="molecule type" value="Genomic_DNA"/>
</dbReference>
<comment type="caution">
    <text evidence="1">The sequence shown here is derived from an EMBL/GenBank/DDBJ whole genome shotgun (WGS) entry which is preliminary data.</text>
</comment>
<proteinExistence type="predicted"/>
<sequence length="448" mass="48745">MAVALPMESCRIIEKIRGTGSKPKFSSLQTSPNFSSSFLLAQRKALSRSPLPPSPFPPPLKPIMLSLNPGCICDVCAEEYGPRNLPHSITCGHVLCLGCCEKIISKTSPRLSPACPFCREHFTRENVRVIRIDFGTPSGHGTPKRVTLDAPDIVTDIFSRKDDLKLAEPMITGRSREDVRKLELKVARVAAQKSSVEEVSMLHQELQAWLAAEPKGETQNTALQLSAALLRAILVNHVSHSEANKQSRSMELATKERLDEMEASHNKLETELRSLRTQYSQKAQECQSLKADLARVKSSLSPAFTSASSLASSPLRPRSATSVASPTTSPTPSNPSSPTYTPTHQSPLSRSAASSRSSSVTRSTTPSPPSTRPNSPPAINGRSPPPKMLRSQSADEKEERVHQRWIPTIATPDLMAKTRSSSLASSIKRPATAQSSIPPHRYGTPVSR</sequence>